<reference evidence="3" key="1">
    <citation type="submission" date="2020-02" db="EMBL/GenBank/DDBJ databases">
        <title>Genomic and physiological characterization of two novel Nitrospinaceae genera.</title>
        <authorList>
            <person name="Mueller A.J."/>
            <person name="Jung M.-Y."/>
            <person name="Strachan C.R."/>
            <person name="Herbold C.W."/>
            <person name="Kirkegaard R.H."/>
            <person name="Daims H."/>
        </authorList>
    </citation>
    <scope>NUCLEOTIDE SEQUENCE [LARGE SCALE GENOMIC DNA]</scope>
</reference>
<feature type="domain" description="Helix-turn-helix" evidence="1">
    <location>
        <begin position="4"/>
        <end position="52"/>
    </location>
</feature>
<dbReference type="InterPro" id="IPR009061">
    <property type="entry name" value="DNA-bd_dom_put_sf"/>
</dbReference>
<dbReference type="NCBIfam" id="TIGR01764">
    <property type="entry name" value="excise"/>
    <property type="match status" value="1"/>
</dbReference>
<dbReference type="InterPro" id="IPR041657">
    <property type="entry name" value="HTH_17"/>
</dbReference>
<evidence type="ECO:0000259" key="1">
    <source>
        <dbReference type="Pfam" id="PF12728"/>
    </source>
</evidence>
<protein>
    <submittedName>
        <fullName evidence="2">Helix-turn-helix domain-containing protein</fullName>
    </submittedName>
</protein>
<dbReference type="KEGG" id="nva:G3M78_08205"/>
<dbReference type="EMBL" id="CP048620">
    <property type="protein sequence ID" value="QPJ65373.1"/>
    <property type="molecule type" value="Genomic_DNA"/>
</dbReference>
<name>A0A7T0G3I3_9BACT</name>
<dbReference type="GO" id="GO:0003677">
    <property type="term" value="F:DNA binding"/>
    <property type="evidence" value="ECO:0007669"/>
    <property type="project" value="InterPro"/>
</dbReference>
<dbReference type="SUPFAM" id="SSF46955">
    <property type="entry name" value="Putative DNA-binding domain"/>
    <property type="match status" value="1"/>
</dbReference>
<organism evidence="2 3">
    <name type="scientific">Candidatus Nitrohelix vancouverensis</name>
    <dbReference type="NCBI Taxonomy" id="2705534"/>
    <lineage>
        <taxon>Bacteria</taxon>
        <taxon>Pseudomonadati</taxon>
        <taxon>Nitrospinota/Tectimicrobiota group</taxon>
        <taxon>Nitrospinota</taxon>
        <taxon>Nitrospinia</taxon>
        <taxon>Nitrospinales</taxon>
        <taxon>Nitrospinaceae</taxon>
        <taxon>Candidatus Nitrohelix</taxon>
    </lineage>
</organism>
<gene>
    <name evidence="2" type="ORF">G3M78_08205</name>
</gene>
<dbReference type="InterPro" id="IPR010093">
    <property type="entry name" value="SinI_DNA-bd"/>
</dbReference>
<accession>A0A7T0G3I3</accession>
<dbReference type="Pfam" id="PF12728">
    <property type="entry name" value="HTH_17"/>
    <property type="match status" value="1"/>
</dbReference>
<proteinExistence type="predicted"/>
<evidence type="ECO:0000313" key="2">
    <source>
        <dbReference type="EMBL" id="QPJ65373.1"/>
    </source>
</evidence>
<sequence>MKQFYSVKELAHYLSIKAKTLYSWVESGKIPAYKINGALRFNIHEINGFLKDKKIKPASSSREAKKIIGKRYSLRHNLGDSGQETPV</sequence>
<evidence type="ECO:0000313" key="3">
    <source>
        <dbReference type="Proteomes" id="UP000594464"/>
    </source>
</evidence>
<dbReference type="AlphaFoldDB" id="A0A7T0G3I3"/>
<dbReference type="Proteomes" id="UP000594464">
    <property type="component" value="Chromosome"/>
</dbReference>